<dbReference type="GO" id="GO:0003824">
    <property type="term" value="F:catalytic activity"/>
    <property type="evidence" value="ECO:0007669"/>
    <property type="project" value="InterPro"/>
</dbReference>
<evidence type="ECO:0000313" key="2">
    <source>
        <dbReference type="EMBL" id="TFZ03641.1"/>
    </source>
</evidence>
<gene>
    <name evidence="2" type="ORF">EZ216_08225</name>
</gene>
<sequence length="285" mass="31229">MSDAQLSARIARLFVYPVKSCAGVELTEAVLTDTGLDLDRAWMVVDAEGAFVTQRELPRMALVKVQLKHHEVVLRAPGMLALHLAVDAVEAPARVRVWKDEVPAYDMGDVAAQWFTDFLGRRLRLVRFDPDHRRLSNLQWTGGIEAPNQFSDGYPVLVTSEASLAGLNERLVRAGHAAVGIERFRPNIVLAGVEAHDEDRVDTLRIASEVPVVLKLVKPCARCPIPDVDPQTAETGHAVRDALQGYRKDPRLDGAITFAMNAIVLEGEDAVLRAGLAVTGEWAFG</sequence>
<dbReference type="SUPFAM" id="SSF50800">
    <property type="entry name" value="PK beta-barrel domain-like"/>
    <property type="match status" value="1"/>
</dbReference>
<keyword evidence="3" id="KW-1185">Reference proteome</keyword>
<dbReference type="Pfam" id="PF03473">
    <property type="entry name" value="MOSC"/>
    <property type="match status" value="1"/>
</dbReference>
<evidence type="ECO:0000259" key="1">
    <source>
        <dbReference type="PROSITE" id="PS51340"/>
    </source>
</evidence>
<proteinExistence type="predicted"/>
<dbReference type="GO" id="GO:0030151">
    <property type="term" value="F:molybdenum ion binding"/>
    <property type="evidence" value="ECO:0007669"/>
    <property type="project" value="InterPro"/>
</dbReference>
<dbReference type="PANTHER" id="PTHR14237:SF19">
    <property type="entry name" value="MITOCHONDRIAL AMIDOXIME REDUCING COMPONENT 1"/>
    <property type="match status" value="1"/>
</dbReference>
<dbReference type="InterPro" id="IPR005303">
    <property type="entry name" value="MOCOS_middle"/>
</dbReference>
<dbReference type="GO" id="GO:0030170">
    <property type="term" value="F:pyridoxal phosphate binding"/>
    <property type="evidence" value="ECO:0007669"/>
    <property type="project" value="InterPro"/>
</dbReference>
<dbReference type="AlphaFoldDB" id="A0A4Z0BXI6"/>
<reference evidence="2 3" key="1">
    <citation type="submission" date="2019-03" db="EMBL/GenBank/DDBJ databases">
        <title>Ramlibacter sp. 18x22-1, whole genome shotgun sequence.</title>
        <authorList>
            <person name="Zhang X."/>
            <person name="Feng G."/>
            <person name="Zhu H."/>
        </authorList>
    </citation>
    <scope>NUCLEOTIDE SEQUENCE [LARGE SCALE GENOMIC DNA]</scope>
    <source>
        <strain evidence="2 3">18x22-1</strain>
    </source>
</reference>
<dbReference type="PROSITE" id="PS51340">
    <property type="entry name" value="MOSC"/>
    <property type="match status" value="1"/>
</dbReference>
<dbReference type="EMBL" id="SMLK01000002">
    <property type="protein sequence ID" value="TFZ03641.1"/>
    <property type="molecule type" value="Genomic_DNA"/>
</dbReference>
<protein>
    <submittedName>
        <fullName evidence="2">MOSC domain-containing protein</fullName>
    </submittedName>
</protein>
<dbReference type="InterPro" id="IPR005302">
    <property type="entry name" value="MoCF_Sase_C"/>
</dbReference>
<comment type="caution">
    <text evidence="2">The sequence shown here is derived from an EMBL/GenBank/DDBJ whole genome shotgun (WGS) entry which is preliminary data.</text>
</comment>
<dbReference type="Proteomes" id="UP000297839">
    <property type="component" value="Unassembled WGS sequence"/>
</dbReference>
<name>A0A4Z0BXI6_9BURK</name>
<dbReference type="SUPFAM" id="SSF141673">
    <property type="entry name" value="MOSC N-terminal domain-like"/>
    <property type="match status" value="1"/>
</dbReference>
<dbReference type="InterPro" id="IPR011037">
    <property type="entry name" value="Pyrv_Knase-like_insert_dom_sf"/>
</dbReference>
<evidence type="ECO:0000313" key="3">
    <source>
        <dbReference type="Proteomes" id="UP000297839"/>
    </source>
</evidence>
<organism evidence="2 3">
    <name type="scientific">Ramlibacter humi</name>
    <dbReference type="NCBI Taxonomy" id="2530451"/>
    <lineage>
        <taxon>Bacteria</taxon>
        <taxon>Pseudomonadati</taxon>
        <taxon>Pseudomonadota</taxon>
        <taxon>Betaproteobacteria</taxon>
        <taxon>Burkholderiales</taxon>
        <taxon>Comamonadaceae</taxon>
        <taxon>Ramlibacter</taxon>
    </lineage>
</organism>
<feature type="domain" description="MOSC" evidence="1">
    <location>
        <begin position="123"/>
        <end position="281"/>
    </location>
</feature>
<dbReference type="PANTHER" id="PTHR14237">
    <property type="entry name" value="MOLYBDOPTERIN COFACTOR SULFURASE MOSC"/>
    <property type="match status" value="1"/>
</dbReference>
<dbReference type="OrthoDB" id="581532at2"/>
<dbReference type="Pfam" id="PF03476">
    <property type="entry name" value="MOSC_N"/>
    <property type="match status" value="1"/>
</dbReference>
<accession>A0A4Z0BXI6</accession>
<dbReference type="RefSeq" id="WP_135249266.1">
    <property type="nucleotide sequence ID" value="NZ_SMLK01000002.1"/>
</dbReference>